<dbReference type="NCBIfam" id="NF041494">
    <property type="entry name" value="MobH"/>
    <property type="match status" value="1"/>
</dbReference>
<feature type="region of interest" description="Disordered" evidence="1">
    <location>
        <begin position="594"/>
        <end position="662"/>
    </location>
</feature>
<reference evidence="3 4" key="1">
    <citation type="submission" date="2023-09" db="EMBL/GenBank/DDBJ databases">
        <authorList>
            <person name="Rey-Velasco X."/>
        </authorList>
    </citation>
    <scope>NUCLEOTIDE SEQUENCE [LARGE SCALE GENOMIC DNA]</scope>
    <source>
        <strain evidence="3 4">P385</strain>
    </source>
</reference>
<accession>A0ABU3B7Y3</accession>
<keyword evidence="4" id="KW-1185">Reference proteome</keyword>
<evidence type="ECO:0000256" key="1">
    <source>
        <dbReference type="SAM" id="MobiDB-lite"/>
    </source>
</evidence>
<gene>
    <name evidence="3" type="primary">mobH</name>
    <name evidence="3" type="ORF">RM531_08750</name>
</gene>
<name>A0ABU3B7Y3_9GAMM</name>
<dbReference type="InterPro" id="IPR011119">
    <property type="entry name" value="Unchr_helicase_relaxase_TraI"/>
</dbReference>
<feature type="compositionally biased region" description="Low complexity" evidence="1">
    <location>
        <begin position="628"/>
        <end position="640"/>
    </location>
</feature>
<dbReference type="Proteomes" id="UP001259982">
    <property type="component" value="Unassembled WGS sequence"/>
</dbReference>
<feature type="compositionally biased region" description="Basic and acidic residues" evidence="1">
    <location>
        <begin position="379"/>
        <end position="395"/>
    </location>
</feature>
<dbReference type="Pfam" id="PF07514">
    <property type="entry name" value="TraI_2"/>
    <property type="match status" value="1"/>
</dbReference>
<protein>
    <submittedName>
        <fullName evidence="3">MobH family relaxase</fullName>
    </submittedName>
</protein>
<sequence length="755" mass="82197">MPRGIPFFEPADLIASHRNLLYQIRIESGVNDDDFARLYQPAMQRYAELVQSLPASESNHHRGMGGLLYHGLEVAFFALRSSSVRFFSPPEATARQRRDDEPRWRFAVFLAGLCHDLGKIAADLHVVSACGKHHWNPYLESITHWGIKHGLESYHPTWVCQRYHQTHERFTPAIFPLVASAEHLSFISEGERRITICLMNALVGNDMAGENMVHDLVMKADSASVAKSLKETPAIVDGMAVSRSVPEEFVSALQRLISEGLPVNKPGAGVVADEAHTYLMFPQCLDEVRSRLTRDGITGVPGNNETLADILIAHHFAEPADNTPGKSKRFFLILPKFSQVQANKSRLGLRLVRDDLIFPRGRPKPIEVEIQDQPDAEVGTEHETLTVDRQSREEPNAPQGSAAPTTDELAVDTETGEILTQTPADEDPGAPEPPSENPSLGPSPSPVAEPVPSKGSEPASASDAGTAETEHASAPPSPSDGAKNYFSRLGIAGEMLETVLDAIASGELVANEHWWIDQEMFHLEQSAAADVVAIDMNKLADLFEQHNLLKIDPSKPLQKTRQLTAPGKKGKKPVFVLKPLPSRYLVEVSNLAKPEATRSPAATPIPQSKAKAPAQTGHAKPREKTPDKTPTPSPDSSTLSRNESAHSDNPQPAAPTDSADGGLAHMEPVVRLVYDHARQTPSSFPVTSCEQGIIFELEGAVDWLLAEGPAHGVDLSPNQLRQKLRIGTTTVFQRDAQEVGYPSSKPARCIPALAG</sequence>
<dbReference type="Gene3D" id="1.10.3210.40">
    <property type="match status" value="1"/>
</dbReference>
<organism evidence="3 4">
    <name type="scientific">Spectribacter acetivorans</name>
    <dbReference type="NCBI Taxonomy" id="3075603"/>
    <lineage>
        <taxon>Bacteria</taxon>
        <taxon>Pseudomonadati</taxon>
        <taxon>Pseudomonadota</taxon>
        <taxon>Gammaproteobacteria</taxon>
        <taxon>Salinisphaerales</taxon>
        <taxon>Salinisphaeraceae</taxon>
        <taxon>Spectribacter</taxon>
    </lineage>
</organism>
<dbReference type="RefSeq" id="WP_311658708.1">
    <property type="nucleotide sequence ID" value="NZ_JAVRHY010000006.1"/>
</dbReference>
<feature type="region of interest" description="Disordered" evidence="1">
    <location>
        <begin position="553"/>
        <end position="574"/>
    </location>
</feature>
<feature type="compositionally biased region" description="Pro residues" evidence="1">
    <location>
        <begin position="430"/>
        <end position="449"/>
    </location>
</feature>
<evidence type="ECO:0000313" key="4">
    <source>
        <dbReference type="Proteomes" id="UP001259982"/>
    </source>
</evidence>
<proteinExistence type="predicted"/>
<evidence type="ECO:0000313" key="3">
    <source>
        <dbReference type="EMBL" id="MDT0618566.1"/>
    </source>
</evidence>
<evidence type="ECO:0000259" key="2">
    <source>
        <dbReference type="Pfam" id="PF07514"/>
    </source>
</evidence>
<feature type="region of interest" description="Disordered" evidence="1">
    <location>
        <begin position="365"/>
        <end position="481"/>
    </location>
</feature>
<dbReference type="EMBL" id="JAVRHY010000006">
    <property type="protein sequence ID" value="MDT0618566.1"/>
    <property type="molecule type" value="Genomic_DNA"/>
</dbReference>
<feature type="domain" description="Uncharacterised" evidence="2">
    <location>
        <begin position="4"/>
        <end position="322"/>
    </location>
</feature>
<comment type="caution">
    <text evidence="3">The sequence shown here is derived from an EMBL/GenBank/DDBJ whole genome shotgun (WGS) entry which is preliminary data.</text>
</comment>